<dbReference type="EMBL" id="CP099968">
    <property type="protein sequence ID" value="UWL62245.1"/>
    <property type="molecule type" value="Genomic_DNA"/>
</dbReference>
<dbReference type="RefSeq" id="WP_259698214.1">
    <property type="nucleotide sequence ID" value="NZ_CP099968.1"/>
</dbReference>
<keyword evidence="3" id="KW-1185">Reference proteome</keyword>
<gene>
    <name evidence="2" type="ORF">NIK97_20565</name>
</gene>
<sequence>MASELKPWRYEIKYGPEGEDAYSWVYDDHGAMVATMKTHKAKQIVDAMNTRPAPAATDTGLETVEYQVRSKLNGHWVKDNFLSQQLSPDTERRELVTRSQAEELLAAERARADANFDKVIEQAKRAELAELKERWLKEMVAAIISNPIGSPKQLRAVEDARRALNTPEASLYALYEKEELIQRAEKAEADNAAKETRIKELEEEVEWAQNAVLARQRHAEARCETLEAKLAAAEKALERMVSEYDEVDLSHDEPPSMTSAVMEARAVLGGKSL</sequence>
<protein>
    <submittedName>
        <fullName evidence="2">Uncharacterized protein</fullName>
    </submittedName>
</protein>
<evidence type="ECO:0000313" key="2">
    <source>
        <dbReference type="EMBL" id="UWL62245.1"/>
    </source>
</evidence>
<feature type="coiled-coil region" evidence="1">
    <location>
        <begin position="177"/>
        <end position="243"/>
    </location>
</feature>
<accession>A0ABY5UFW8</accession>
<evidence type="ECO:0000313" key="3">
    <source>
        <dbReference type="Proteomes" id="UP001058739"/>
    </source>
</evidence>
<evidence type="ECO:0000256" key="1">
    <source>
        <dbReference type="SAM" id="Coils"/>
    </source>
</evidence>
<keyword evidence="1" id="KW-0175">Coiled coil</keyword>
<proteinExistence type="predicted"/>
<reference evidence="2" key="1">
    <citation type="submission" date="2022-06" db="EMBL/GenBank/DDBJ databases">
        <title>Complete Genome Sequence of Deoxynivalenol-bioadsorption Ochrobactrum pseudintermedium ASAG-D25.</title>
        <authorList>
            <person name="Wang N."/>
        </authorList>
    </citation>
    <scope>NUCLEOTIDE SEQUENCE</scope>
    <source>
        <strain evidence="2">ASAG-D25</strain>
    </source>
</reference>
<organism evidence="2 3">
    <name type="scientific">Brucella pseudintermedia</name>
    <dbReference type="NCBI Taxonomy" id="370111"/>
    <lineage>
        <taxon>Bacteria</taxon>
        <taxon>Pseudomonadati</taxon>
        <taxon>Pseudomonadota</taxon>
        <taxon>Alphaproteobacteria</taxon>
        <taxon>Hyphomicrobiales</taxon>
        <taxon>Brucellaceae</taxon>
        <taxon>Brucella/Ochrobactrum group</taxon>
        <taxon>Brucella</taxon>
    </lineage>
</organism>
<name>A0ABY5UFW8_9HYPH</name>
<dbReference type="Proteomes" id="UP001058739">
    <property type="component" value="Chromosome 02"/>
</dbReference>